<dbReference type="InterPro" id="IPR001810">
    <property type="entry name" value="F-box_dom"/>
</dbReference>
<dbReference type="Proteomes" id="UP000436088">
    <property type="component" value="Unassembled WGS sequence"/>
</dbReference>
<dbReference type="SUPFAM" id="SSF117281">
    <property type="entry name" value="Kelch motif"/>
    <property type="match status" value="1"/>
</dbReference>
<dbReference type="InterPro" id="IPR050796">
    <property type="entry name" value="SCF_F-box_component"/>
</dbReference>
<comment type="caution">
    <text evidence="2">The sequence shown here is derived from an EMBL/GenBank/DDBJ whole genome shotgun (WGS) entry which is preliminary data.</text>
</comment>
<dbReference type="PANTHER" id="PTHR31672:SF7">
    <property type="entry name" value="F-BOX DOMAIN-CONTAINING PROTEIN"/>
    <property type="match status" value="1"/>
</dbReference>
<dbReference type="SUPFAM" id="SSF81383">
    <property type="entry name" value="F-box domain"/>
    <property type="match status" value="1"/>
</dbReference>
<name>A0A6A3A8T0_HIBSY</name>
<dbReference type="EMBL" id="VEPZ02001029">
    <property type="protein sequence ID" value="KAE8700366.1"/>
    <property type="molecule type" value="Genomic_DNA"/>
</dbReference>
<gene>
    <name evidence="2" type="ORF">F3Y22_tig00110557pilonHSYRG00280</name>
</gene>
<organism evidence="2 3">
    <name type="scientific">Hibiscus syriacus</name>
    <name type="common">Rose of Sharon</name>
    <dbReference type="NCBI Taxonomy" id="106335"/>
    <lineage>
        <taxon>Eukaryota</taxon>
        <taxon>Viridiplantae</taxon>
        <taxon>Streptophyta</taxon>
        <taxon>Embryophyta</taxon>
        <taxon>Tracheophyta</taxon>
        <taxon>Spermatophyta</taxon>
        <taxon>Magnoliopsida</taxon>
        <taxon>eudicotyledons</taxon>
        <taxon>Gunneridae</taxon>
        <taxon>Pentapetalae</taxon>
        <taxon>rosids</taxon>
        <taxon>malvids</taxon>
        <taxon>Malvales</taxon>
        <taxon>Malvaceae</taxon>
        <taxon>Malvoideae</taxon>
        <taxon>Hibiscus</taxon>
    </lineage>
</organism>
<dbReference type="InterPro" id="IPR015915">
    <property type="entry name" value="Kelch-typ_b-propeller"/>
</dbReference>
<dbReference type="OrthoDB" id="2095648at2759"/>
<proteinExistence type="predicted"/>
<dbReference type="PROSITE" id="PS50181">
    <property type="entry name" value="FBOX"/>
    <property type="match status" value="1"/>
</dbReference>
<dbReference type="Pfam" id="PF03478">
    <property type="entry name" value="Beta-prop_KIB1-4"/>
    <property type="match status" value="1"/>
</dbReference>
<keyword evidence="3" id="KW-1185">Reference proteome</keyword>
<dbReference type="InterPro" id="IPR036047">
    <property type="entry name" value="F-box-like_dom_sf"/>
</dbReference>
<dbReference type="InterPro" id="IPR005174">
    <property type="entry name" value="KIB1-4_b-propeller"/>
</dbReference>
<accession>A0A6A3A8T0</accession>
<dbReference type="SMART" id="SM00256">
    <property type="entry name" value="FBOX"/>
    <property type="match status" value="1"/>
</dbReference>
<dbReference type="Gene3D" id="2.120.10.80">
    <property type="entry name" value="Kelch-type beta propeller"/>
    <property type="match status" value="1"/>
</dbReference>
<dbReference type="PANTHER" id="PTHR31672">
    <property type="entry name" value="BNACNNG10540D PROTEIN"/>
    <property type="match status" value="1"/>
</dbReference>
<evidence type="ECO:0000313" key="3">
    <source>
        <dbReference type="Proteomes" id="UP000436088"/>
    </source>
</evidence>
<protein>
    <submittedName>
        <fullName evidence="2">F-box only protein 13</fullName>
    </submittedName>
</protein>
<feature type="domain" description="F-box" evidence="1">
    <location>
        <begin position="26"/>
        <end position="71"/>
    </location>
</feature>
<dbReference type="AlphaFoldDB" id="A0A6A3A8T0"/>
<sequence>MEKAVGCISGTSRKRKLPQEGNDMLNFSLDELTDDLLERVLSWLPTSKYFHLGSVCKRWKSVAASESFKLACSRIPSREPLFFMVDPNLDRSVVFDSAERSWKKLNHRPLPSNNCNCDSIPVAAAGGLVCFRNMSGDYFVCNPVTGLCRELPPVNLDSHDRPLHGIAMTSYSNYHGYYKLVLVSGDLSKLSFRVYNSSADCWEEEILLRRKTDDCKEFNSTDDNNDAVYFLSKAGNVVATNMQRNPSKQYSSVITFKDGEEIVYFLSSTGTVVACNLTQKHFSEYPRLLPVSFEYSIDVVECKGEMLVVMLSEFFESASLRVWRFDEKTKTWNQIASMPPAMSHEFYGKKVDVNCVGAGDQIFICLSSAELCSYVLCDIVANEWVELPKCCMNGEAMDFMSAFSFEPRIEASV</sequence>
<dbReference type="Gene3D" id="1.20.1280.50">
    <property type="match status" value="1"/>
</dbReference>
<evidence type="ECO:0000259" key="1">
    <source>
        <dbReference type="PROSITE" id="PS50181"/>
    </source>
</evidence>
<reference evidence="2" key="1">
    <citation type="submission" date="2019-09" db="EMBL/GenBank/DDBJ databases">
        <title>Draft genome information of white flower Hibiscus syriacus.</title>
        <authorList>
            <person name="Kim Y.-M."/>
        </authorList>
    </citation>
    <scope>NUCLEOTIDE SEQUENCE [LARGE SCALE GENOMIC DNA]</scope>
    <source>
        <strain evidence="2">YM2019G1</strain>
    </source>
</reference>
<dbReference type="Pfam" id="PF00646">
    <property type="entry name" value="F-box"/>
    <property type="match status" value="1"/>
</dbReference>
<evidence type="ECO:0000313" key="2">
    <source>
        <dbReference type="EMBL" id="KAE8700366.1"/>
    </source>
</evidence>